<feature type="domain" description="Domain X" evidence="1">
    <location>
        <begin position="441"/>
        <end position="548"/>
    </location>
</feature>
<dbReference type="AlphaFoldDB" id="A0A3P3YWD6"/>
<dbReference type="GO" id="GO:0003964">
    <property type="term" value="F:RNA-directed DNA polymerase activity"/>
    <property type="evidence" value="ECO:0007669"/>
    <property type="project" value="TreeGrafter"/>
</dbReference>
<name>A0A3P3YWD6_PLABS</name>
<accession>A0A3P3YWD6</accession>
<evidence type="ECO:0000259" key="1">
    <source>
        <dbReference type="Pfam" id="PF01348"/>
    </source>
</evidence>
<evidence type="ECO:0000313" key="2">
    <source>
        <dbReference type="EMBL" id="SYZ47165.1"/>
    </source>
</evidence>
<proteinExistence type="predicted"/>
<dbReference type="InterPro" id="IPR024937">
    <property type="entry name" value="Domain_X"/>
</dbReference>
<dbReference type="GO" id="GO:0005739">
    <property type="term" value="C:mitochondrion"/>
    <property type="evidence" value="ECO:0007669"/>
    <property type="project" value="TreeGrafter"/>
</dbReference>
<dbReference type="EMBL" id="LS992577">
    <property type="protein sequence ID" value="SYZ47165.1"/>
    <property type="molecule type" value="Genomic_DNA"/>
</dbReference>
<reference evidence="2" key="1">
    <citation type="submission" date="2018-05" db="EMBL/GenBank/DDBJ databases">
        <authorList>
            <person name="Fogelqvist J."/>
        </authorList>
    </citation>
    <scope>NUCLEOTIDE SEQUENCE [LARGE SCALE GENOMIC DNA]</scope>
</reference>
<dbReference type="PANTHER" id="PTHR33642:SF4">
    <property type="entry name" value="COX1_OXI3 INTRON 1 PROTEIN-RELATED"/>
    <property type="match status" value="1"/>
</dbReference>
<dbReference type="PANTHER" id="PTHR33642">
    <property type="entry name" value="COX1/OXI3 INTRON 1 PROTEIN-RELATED"/>
    <property type="match status" value="1"/>
</dbReference>
<keyword evidence="2" id="KW-0496">Mitochondrion</keyword>
<protein>
    <submittedName>
        <fullName evidence="2">Ae3ce494-50ae-4b16-9bf8-96868a44c648-CDS</fullName>
    </submittedName>
</protein>
<organism evidence="2">
    <name type="scientific">Plasmodiophora brassicae</name>
    <name type="common">Clubroot disease agent</name>
    <dbReference type="NCBI Taxonomy" id="37360"/>
    <lineage>
        <taxon>Eukaryota</taxon>
        <taxon>Sar</taxon>
        <taxon>Rhizaria</taxon>
        <taxon>Endomyxa</taxon>
        <taxon>Phytomyxea</taxon>
        <taxon>Plasmodiophorida</taxon>
        <taxon>Plasmodiophoridae</taxon>
        <taxon>Plasmodiophora</taxon>
    </lineage>
</organism>
<gene>
    <name evidence="2" type="ORF">PLBR_LOCUS52</name>
</gene>
<dbReference type="Pfam" id="PF01348">
    <property type="entry name" value="Intron_maturas2"/>
    <property type="match status" value="1"/>
</dbReference>
<dbReference type="GO" id="GO:0090615">
    <property type="term" value="P:mitochondrial mRNA processing"/>
    <property type="evidence" value="ECO:0007669"/>
    <property type="project" value="TreeGrafter"/>
</dbReference>
<geneLocation type="mitochondrion" evidence="2"/>
<dbReference type="GO" id="GO:0006315">
    <property type="term" value="P:homing of group II introns"/>
    <property type="evidence" value="ECO:0007669"/>
    <property type="project" value="TreeGrafter"/>
</dbReference>
<sequence length="671" mass="80947">MFRISYLNSFLAWAKQLRHVKCTYEFSTLGRSEIAVADVLVSINVWYIIYDQVCEISQMKQISEAWYLLKFYKNKFKRVVIDKKIQSIFSLKELTIFFKDLDHFLIHIGSGVNSKNIVDTQFFIYRILCDPRYLLICYCNYFLKSYYNSKKVKLFSINLTLEQIVKLSEELESKCYNPHPIKRFFGSNVYGSIKLFSLIPMRDKLIQQALKILLEVVFKPFSFKMFFETTKNHLFLQHIKDKWKGVTWFIKSEFIQIFDFKNCTFFLSVISHHLNDYWVVSLINKFWNCGYIFFENLYDGDYYYNSVLHLQDFMLNLLFYDIFFRELDKFVEFRIHKYLTMKNSLNLLNKEYLWYHNKLYYVRNLNCILLGIAGKKELMHAVLVCLSNYISCSLGIDLKFNIFIKYSEKKIFFLNYYLHKNYQFCISTNINIFQEFSKFQLQFNIPIMKLFKQYVEFGFFRINRLGKRIKFVGKCQDKWLAFASDWEVVYRYNLIIQNIENYYFIFARKIFFKFWHALKRSAALTLAHRYKKQSANWAFKKFGIDLTVRCSKDSRKVILLYIPTERTNFYKRCLTNFSPDSVFFPILSDFSLETSVEKLRCCIPNCLLEATEWYFSSREEKVDKTAEILWKNSLFFVKQLFLCKIHYIWICSGKYDGFSLQKLLKVNFNKS</sequence>